<protein>
    <submittedName>
        <fullName evidence="1">Uncharacterized protein</fullName>
    </submittedName>
</protein>
<name>A0ACD5Z9R8_AVESA</name>
<evidence type="ECO:0000313" key="2">
    <source>
        <dbReference type="Proteomes" id="UP001732700"/>
    </source>
</evidence>
<accession>A0ACD5Z9R8</accession>
<sequence>MGQDISYVSVLGGFFKVTIVFSGTKYPTANLYFMSVYLVHTAIMEASAGINNYMANMLHVMREKFMKYWFDYSIFLSCVVVLDPRIKFKFLMYSYSKLYDEVDAHRRITDVRNTLTSLFNEYGSGSGVVSNENIATSGSSSTSGLGAFDDYDQYVATTNSQEEKSELDLYLAEPVKRLNENVDILDYWSKSAARYPQLARMTCDIFAILVSSVVSESAFSLSKKFITPN</sequence>
<evidence type="ECO:0000313" key="1">
    <source>
        <dbReference type="EnsemblPlants" id="AVESA.00010b.r2.6CG1120000.1.CDS.1"/>
    </source>
</evidence>
<reference evidence="1" key="1">
    <citation type="submission" date="2021-05" db="EMBL/GenBank/DDBJ databases">
        <authorList>
            <person name="Scholz U."/>
            <person name="Mascher M."/>
            <person name="Fiebig A."/>
        </authorList>
    </citation>
    <scope>NUCLEOTIDE SEQUENCE [LARGE SCALE GENOMIC DNA]</scope>
</reference>
<proteinExistence type="predicted"/>
<organism evidence="1 2">
    <name type="scientific">Avena sativa</name>
    <name type="common">Oat</name>
    <dbReference type="NCBI Taxonomy" id="4498"/>
    <lineage>
        <taxon>Eukaryota</taxon>
        <taxon>Viridiplantae</taxon>
        <taxon>Streptophyta</taxon>
        <taxon>Embryophyta</taxon>
        <taxon>Tracheophyta</taxon>
        <taxon>Spermatophyta</taxon>
        <taxon>Magnoliopsida</taxon>
        <taxon>Liliopsida</taxon>
        <taxon>Poales</taxon>
        <taxon>Poaceae</taxon>
        <taxon>BOP clade</taxon>
        <taxon>Pooideae</taxon>
        <taxon>Poodae</taxon>
        <taxon>Poeae</taxon>
        <taxon>Poeae Chloroplast Group 1 (Aveneae type)</taxon>
        <taxon>Aveninae</taxon>
        <taxon>Avena</taxon>
    </lineage>
</organism>
<dbReference type="Proteomes" id="UP001732700">
    <property type="component" value="Chromosome 6C"/>
</dbReference>
<dbReference type="EnsemblPlants" id="AVESA.00010b.r2.6CG1120000.1">
    <property type="protein sequence ID" value="AVESA.00010b.r2.6CG1120000.1.CDS.1"/>
    <property type="gene ID" value="AVESA.00010b.r2.6CG1120000"/>
</dbReference>
<reference evidence="1" key="2">
    <citation type="submission" date="2025-09" db="UniProtKB">
        <authorList>
            <consortium name="EnsemblPlants"/>
        </authorList>
    </citation>
    <scope>IDENTIFICATION</scope>
</reference>
<keyword evidence="2" id="KW-1185">Reference proteome</keyword>